<dbReference type="InterPro" id="IPR036192">
    <property type="entry name" value="Cell_div_ZapA-like_sf"/>
</dbReference>
<comment type="subcellular location">
    <subcellularLocation>
        <location evidence="1">Cytoplasm</location>
    </subcellularLocation>
</comment>
<evidence type="ECO:0000256" key="5">
    <source>
        <dbReference type="ARBA" id="ARBA00023210"/>
    </source>
</evidence>
<comment type="function">
    <text evidence="7">Activator of cell division through the inhibition of FtsZ GTPase activity, therefore promoting FtsZ assembly into bundles of protofilaments necessary for the formation of the division Z ring. It is recruited early at mid-cell but it is not essential for cell division.</text>
</comment>
<proteinExistence type="predicted"/>
<gene>
    <name evidence="11" type="ORF">GBM95_06765</name>
</gene>
<evidence type="ECO:0000256" key="4">
    <source>
        <dbReference type="ARBA" id="ARBA00022618"/>
    </source>
</evidence>
<evidence type="ECO:0000313" key="12">
    <source>
        <dbReference type="Proteomes" id="UP000430564"/>
    </source>
</evidence>
<dbReference type="GO" id="GO:0043093">
    <property type="term" value="P:FtsZ-dependent cytokinesis"/>
    <property type="evidence" value="ECO:0007669"/>
    <property type="project" value="TreeGrafter"/>
</dbReference>
<dbReference type="SUPFAM" id="SSF102829">
    <property type="entry name" value="Cell division protein ZapA-like"/>
    <property type="match status" value="1"/>
</dbReference>
<dbReference type="GO" id="GO:0000917">
    <property type="term" value="P:division septum assembly"/>
    <property type="evidence" value="ECO:0007669"/>
    <property type="project" value="UniProtKB-KW"/>
</dbReference>
<dbReference type="GO" id="GO:0030428">
    <property type="term" value="C:cell septum"/>
    <property type="evidence" value="ECO:0007669"/>
    <property type="project" value="TreeGrafter"/>
</dbReference>
<dbReference type="GO" id="GO:0005829">
    <property type="term" value="C:cytosol"/>
    <property type="evidence" value="ECO:0007669"/>
    <property type="project" value="TreeGrafter"/>
</dbReference>
<name>A0A6I1EXF4_9BURK</name>
<evidence type="ECO:0000256" key="1">
    <source>
        <dbReference type="ARBA" id="ARBA00004496"/>
    </source>
</evidence>
<evidence type="ECO:0000256" key="8">
    <source>
        <dbReference type="ARBA" id="ARBA00026068"/>
    </source>
</evidence>
<evidence type="ECO:0000256" key="6">
    <source>
        <dbReference type="ARBA" id="ARBA00023306"/>
    </source>
</evidence>
<dbReference type="Proteomes" id="UP000430564">
    <property type="component" value="Unassembled WGS sequence"/>
</dbReference>
<dbReference type="Gene3D" id="3.30.160.880">
    <property type="entry name" value="Cell division protein ZapA protomer, N-terminal domain"/>
    <property type="match status" value="1"/>
</dbReference>
<dbReference type="InterPro" id="IPR007838">
    <property type="entry name" value="Cell_div_ZapA-like"/>
</dbReference>
<keyword evidence="4 11" id="KW-0132">Cell division</keyword>
<evidence type="ECO:0000256" key="2">
    <source>
        <dbReference type="ARBA" id="ARBA00015195"/>
    </source>
</evidence>
<dbReference type="GO" id="GO:0032153">
    <property type="term" value="C:cell division site"/>
    <property type="evidence" value="ECO:0007669"/>
    <property type="project" value="TreeGrafter"/>
</dbReference>
<protein>
    <recommendedName>
        <fullName evidence="2">Cell division protein ZapA</fullName>
    </recommendedName>
    <alternativeName>
        <fullName evidence="9">Z ring-associated protein ZapA</fullName>
    </alternativeName>
</protein>
<organism evidence="11 12">
    <name type="scientific">Sutterella seckii</name>
    <dbReference type="NCBI Taxonomy" id="1944635"/>
    <lineage>
        <taxon>Bacteria</taxon>
        <taxon>Pseudomonadati</taxon>
        <taxon>Pseudomonadota</taxon>
        <taxon>Betaproteobacteria</taxon>
        <taxon>Burkholderiales</taxon>
        <taxon>Sutterellaceae</taxon>
        <taxon>Sutterella</taxon>
    </lineage>
</organism>
<dbReference type="AlphaFoldDB" id="A0A6I1EXF4"/>
<evidence type="ECO:0000313" key="11">
    <source>
        <dbReference type="EMBL" id="KAB7659637.1"/>
    </source>
</evidence>
<sequence>MSEVTVTIFDRDYRLAVSSGEEELLKDCARQVDEQMQTVRAAGRVIANDQIAVLTALEFAYESKKREEEAKDGNAGASPAQAPDAAQPAPAAQPAQAADDAEALKEIRALCRLCEDALYRDVKIGTIGSLF</sequence>
<feature type="region of interest" description="Disordered" evidence="10">
    <location>
        <begin position="65"/>
        <end position="98"/>
    </location>
</feature>
<dbReference type="Pfam" id="PF05164">
    <property type="entry name" value="ZapA"/>
    <property type="match status" value="1"/>
</dbReference>
<dbReference type="PANTHER" id="PTHR34981">
    <property type="entry name" value="CELL DIVISION PROTEIN ZAPA"/>
    <property type="match status" value="1"/>
</dbReference>
<evidence type="ECO:0000256" key="7">
    <source>
        <dbReference type="ARBA" id="ARBA00024910"/>
    </source>
</evidence>
<dbReference type="GO" id="GO:0000921">
    <property type="term" value="P:septin ring assembly"/>
    <property type="evidence" value="ECO:0007669"/>
    <property type="project" value="TreeGrafter"/>
</dbReference>
<dbReference type="RefSeq" id="WP_152158415.1">
    <property type="nucleotide sequence ID" value="NZ_WEHX01000038.1"/>
</dbReference>
<keyword evidence="6" id="KW-0131">Cell cycle</keyword>
<accession>A0A6I1EXF4</accession>
<dbReference type="EMBL" id="WEHX01000038">
    <property type="protein sequence ID" value="KAB7659637.1"/>
    <property type="molecule type" value="Genomic_DNA"/>
</dbReference>
<dbReference type="OrthoDB" id="5297208at2"/>
<comment type="caution">
    <text evidence="11">The sequence shown here is derived from an EMBL/GenBank/DDBJ whole genome shotgun (WGS) entry which is preliminary data.</text>
</comment>
<evidence type="ECO:0000256" key="10">
    <source>
        <dbReference type="SAM" id="MobiDB-lite"/>
    </source>
</evidence>
<evidence type="ECO:0000256" key="9">
    <source>
        <dbReference type="ARBA" id="ARBA00033158"/>
    </source>
</evidence>
<dbReference type="PANTHER" id="PTHR34981:SF1">
    <property type="entry name" value="CELL DIVISION PROTEIN ZAPA"/>
    <property type="match status" value="1"/>
</dbReference>
<dbReference type="InterPro" id="IPR042233">
    <property type="entry name" value="Cell_div_ZapA_N"/>
</dbReference>
<comment type="subunit">
    <text evidence="8">Homodimer. Interacts with FtsZ.</text>
</comment>
<reference evidence="11 12" key="1">
    <citation type="submission" date="2019-10" db="EMBL/GenBank/DDBJ databases">
        <title>Genome diversity of Sutterella seckii.</title>
        <authorList>
            <person name="Chaplin A.V."/>
            <person name="Sokolova S.R."/>
            <person name="Mosin K.A."/>
            <person name="Ivanova E.L."/>
            <person name="Kochetkova T.O."/>
            <person name="Goltsov A.Y."/>
            <person name="Trofimov D.Y."/>
            <person name="Efimov B.A."/>
        </authorList>
    </citation>
    <scope>NUCLEOTIDE SEQUENCE [LARGE SCALE GENOMIC DNA]</scope>
    <source>
        <strain evidence="11 12">ASD393</strain>
    </source>
</reference>
<evidence type="ECO:0000256" key="3">
    <source>
        <dbReference type="ARBA" id="ARBA00022490"/>
    </source>
</evidence>
<keyword evidence="5" id="KW-0717">Septation</keyword>
<feature type="compositionally biased region" description="Low complexity" evidence="10">
    <location>
        <begin position="79"/>
        <end position="98"/>
    </location>
</feature>
<keyword evidence="3" id="KW-0963">Cytoplasm</keyword>